<evidence type="ECO:0000256" key="7">
    <source>
        <dbReference type="ARBA" id="ARBA00023139"/>
    </source>
</evidence>
<dbReference type="InterPro" id="IPR000527">
    <property type="entry name" value="Flag_Lring"/>
</dbReference>
<evidence type="ECO:0000256" key="11">
    <source>
        <dbReference type="HAMAP-Rule" id="MF_00415"/>
    </source>
</evidence>
<dbReference type="OrthoDB" id="9789463at2"/>
<proteinExistence type="inferred from homology"/>
<dbReference type="AlphaFoldDB" id="C5BRS4"/>
<dbReference type="PRINTS" id="PR01008">
    <property type="entry name" value="FLGLRINGFLGH"/>
</dbReference>
<feature type="signal peptide" evidence="12">
    <location>
        <begin position="1"/>
        <end position="22"/>
    </location>
</feature>
<evidence type="ECO:0000313" key="13">
    <source>
        <dbReference type="EMBL" id="ACR12423.1"/>
    </source>
</evidence>
<evidence type="ECO:0000256" key="6">
    <source>
        <dbReference type="ARBA" id="ARBA00023136"/>
    </source>
</evidence>
<comment type="function">
    <text evidence="1 11">Assembles around the rod to form the L-ring and probably protects the motor/basal body from shearing forces during rotation.</text>
</comment>
<dbReference type="RefSeq" id="WP_015818535.1">
    <property type="nucleotide sequence ID" value="NC_012997.1"/>
</dbReference>
<gene>
    <name evidence="11 13" type="primary">flgH</name>
    <name evidence="13" type="ordered locus">TERTU_1231</name>
</gene>
<protein>
    <recommendedName>
        <fullName evidence="11">Flagellar L-ring protein</fullName>
    </recommendedName>
    <alternativeName>
        <fullName evidence="11">Basal body L-ring protein</fullName>
    </alternativeName>
</protein>
<keyword evidence="6 11" id="KW-0472">Membrane</keyword>
<dbReference type="eggNOG" id="COG2063">
    <property type="taxonomic scope" value="Bacteria"/>
</dbReference>
<keyword evidence="13" id="KW-0282">Flagellum</keyword>
<name>C5BRS4_TERTT</name>
<keyword evidence="8 11" id="KW-0975">Bacterial flagellum</keyword>
<evidence type="ECO:0000256" key="2">
    <source>
        <dbReference type="ARBA" id="ARBA00004635"/>
    </source>
</evidence>
<evidence type="ECO:0000256" key="12">
    <source>
        <dbReference type="SAM" id="SignalP"/>
    </source>
</evidence>
<dbReference type="Proteomes" id="UP000009080">
    <property type="component" value="Chromosome"/>
</dbReference>
<evidence type="ECO:0000256" key="3">
    <source>
        <dbReference type="ARBA" id="ARBA00006929"/>
    </source>
</evidence>
<keyword evidence="9 11" id="KW-0998">Cell outer membrane</keyword>
<dbReference type="NCBIfam" id="NF001304">
    <property type="entry name" value="PRK00249.1-4"/>
    <property type="match status" value="1"/>
</dbReference>
<dbReference type="STRING" id="377629.TERTU_1231"/>
<reference evidence="13 14" key="1">
    <citation type="journal article" date="2009" name="PLoS ONE">
        <title>The complete genome of Teredinibacter turnerae T7901: an intracellular endosymbiont of marine wood-boring bivalves (shipworms).</title>
        <authorList>
            <person name="Yang J.C."/>
            <person name="Madupu R."/>
            <person name="Durkin A.S."/>
            <person name="Ekborg N.A."/>
            <person name="Pedamallu C.S."/>
            <person name="Hostetler J.B."/>
            <person name="Radune D."/>
            <person name="Toms B.S."/>
            <person name="Henrissat B."/>
            <person name="Coutinho P.M."/>
            <person name="Schwarz S."/>
            <person name="Field L."/>
            <person name="Trindade-Silva A.E."/>
            <person name="Soares C.A.G."/>
            <person name="Elshahawi S."/>
            <person name="Hanora A."/>
            <person name="Schmidt E.W."/>
            <person name="Haygood M.G."/>
            <person name="Posfai J."/>
            <person name="Benner J."/>
            <person name="Madinger C."/>
            <person name="Nove J."/>
            <person name="Anton B."/>
            <person name="Chaudhary K."/>
            <person name="Foster J."/>
            <person name="Holman A."/>
            <person name="Kumar S."/>
            <person name="Lessard P.A."/>
            <person name="Luyten Y.A."/>
            <person name="Slatko B."/>
            <person name="Wood N."/>
            <person name="Wu B."/>
            <person name="Teplitski M."/>
            <person name="Mougous J.D."/>
            <person name="Ward N."/>
            <person name="Eisen J.A."/>
            <person name="Badger J.H."/>
            <person name="Distel D.L."/>
        </authorList>
    </citation>
    <scope>NUCLEOTIDE SEQUENCE [LARGE SCALE GENOMIC DNA]</scope>
    <source>
        <strain evidence="14">ATCC 39867 / T7901</strain>
    </source>
</reference>
<dbReference type="HAMAP" id="MF_00415">
    <property type="entry name" value="FlgH"/>
    <property type="match status" value="1"/>
</dbReference>
<dbReference type="GO" id="GO:0009427">
    <property type="term" value="C:bacterial-type flagellum basal body, distal rod, L ring"/>
    <property type="evidence" value="ECO:0007669"/>
    <property type="project" value="InterPro"/>
</dbReference>
<evidence type="ECO:0000256" key="1">
    <source>
        <dbReference type="ARBA" id="ARBA00002591"/>
    </source>
</evidence>
<keyword evidence="13" id="KW-0969">Cilium</keyword>
<keyword evidence="14" id="KW-1185">Reference proteome</keyword>
<dbReference type="KEGG" id="ttu:TERTU_1231"/>
<evidence type="ECO:0000256" key="5">
    <source>
        <dbReference type="ARBA" id="ARBA00022729"/>
    </source>
</evidence>
<keyword evidence="7" id="KW-0564">Palmitate</keyword>
<dbReference type="Pfam" id="PF02107">
    <property type="entry name" value="FlgH"/>
    <property type="match status" value="1"/>
</dbReference>
<keyword evidence="10" id="KW-0449">Lipoprotein</keyword>
<evidence type="ECO:0000256" key="8">
    <source>
        <dbReference type="ARBA" id="ARBA00023143"/>
    </source>
</evidence>
<dbReference type="GO" id="GO:0071973">
    <property type="term" value="P:bacterial-type flagellum-dependent cell motility"/>
    <property type="evidence" value="ECO:0007669"/>
    <property type="project" value="InterPro"/>
</dbReference>
<sequence>MSNWPAVLRLCATALFGGWLLAGCVGQPPLPDDPYYAPVMQPKPAPDMPQNGSLFAESTAMSLFNDRKATRVGDIINVVLQERTTSSKSSNMDLKKNNDVSVGGSAGDPVVFGTVPGLGNLGLTADLSSAKEFKGEAGADQSNQLTGNISVTVVDVYPNGTLLVRGEKWITLNQGNEYIRLSGLVRPDDVEPDNTVVSTKLANARITYSGTGEFADSQQMGWLTRFFHNPVWPF</sequence>
<dbReference type="HOGENOM" id="CLU_069313_0_2_6"/>
<accession>C5BRS4</accession>
<dbReference type="PANTHER" id="PTHR34933:SF1">
    <property type="entry name" value="FLAGELLAR L-RING PROTEIN"/>
    <property type="match status" value="1"/>
</dbReference>
<dbReference type="GO" id="GO:0003774">
    <property type="term" value="F:cytoskeletal motor activity"/>
    <property type="evidence" value="ECO:0007669"/>
    <property type="project" value="InterPro"/>
</dbReference>
<comment type="subcellular location">
    <subcellularLocation>
        <location evidence="11">Cell outer membrane</location>
    </subcellularLocation>
    <subcellularLocation>
        <location evidence="11">Bacterial flagellum basal body</location>
    </subcellularLocation>
    <subcellularLocation>
        <location evidence="2">Membrane</location>
        <topology evidence="2">Lipid-anchor</topology>
    </subcellularLocation>
</comment>
<evidence type="ECO:0000256" key="4">
    <source>
        <dbReference type="ARBA" id="ARBA00011439"/>
    </source>
</evidence>
<evidence type="ECO:0000256" key="10">
    <source>
        <dbReference type="ARBA" id="ARBA00023288"/>
    </source>
</evidence>
<keyword evidence="5 12" id="KW-0732">Signal</keyword>
<evidence type="ECO:0000313" key="14">
    <source>
        <dbReference type="Proteomes" id="UP000009080"/>
    </source>
</evidence>
<dbReference type="PANTHER" id="PTHR34933">
    <property type="entry name" value="FLAGELLAR L-RING PROTEIN"/>
    <property type="match status" value="1"/>
</dbReference>
<keyword evidence="13" id="KW-0966">Cell projection</keyword>
<dbReference type="EMBL" id="CP001614">
    <property type="protein sequence ID" value="ACR12423.1"/>
    <property type="molecule type" value="Genomic_DNA"/>
</dbReference>
<comment type="subunit">
    <text evidence="4 11">The basal body constitutes a major portion of the flagellar organelle and consists of four rings (L,P,S, and M) mounted on a central rod.</text>
</comment>
<comment type="similarity">
    <text evidence="3 11">Belongs to the FlgH family.</text>
</comment>
<evidence type="ECO:0000256" key="9">
    <source>
        <dbReference type="ARBA" id="ARBA00023237"/>
    </source>
</evidence>
<organism evidence="13 14">
    <name type="scientific">Teredinibacter turnerae (strain ATCC 39867 / T7901)</name>
    <dbReference type="NCBI Taxonomy" id="377629"/>
    <lineage>
        <taxon>Bacteria</taxon>
        <taxon>Pseudomonadati</taxon>
        <taxon>Pseudomonadota</taxon>
        <taxon>Gammaproteobacteria</taxon>
        <taxon>Cellvibrionales</taxon>
        <taxon>Cellvibrionaceae</taxon>
        <taxon>Teredinibacter</taxon>
    </lineage>
</organism>
<feature type="chain" id="PRO_5008951380" description="Flagellar L-ring protein" evidence="12">
    <location>
        <begin position="23"/>
        <end position="234"/>
    </location>
</feature>
<dbReference type="GO" id="GO:0009279">
    <property type="term" value="C:cell outer membrane"/>
    <property type="evidence" value="ECO:0007669"/>
    <property type="project" value="UniProtKB-SubCell"/>
</dbReference>